<feature type="coiled-coil region" evidence="1">
    <location>
        <begin position="378"/>
        <end position="443"/>
    </location>
</feature>
<dbReference type="AlphaFoldDB" id="A0AB34JH32"/>
<comment type="caution">
    <text evidence="3">The sequence shown here is derived from an EMBL/GenBank/DDBJ whole genome shotgun (WGS) entry which is preliminary data.</text>
</comment>
<keyword evidence="4" id="KW-1185">Reference proteome</keyword>
<feature type="region of interest" description="Disordered" evidence="2">
    <location>
        <begin position="447"/>
        <end position="466"/>
    </location>
</feature>
<feature type="region of interest" description="Disordered" evidence="2">
    <location>
        <begin position="540"/>
        <end position="579"/>
    </location>
</feature>
<proteinExistence type="predicted"/>
<evidence type="ECO:0000313" key="3">
    <source>
        <dbReference type="EMBL" id="KAL1520721.1"/>
    </source>
</evidence>
<evidence type="ECO:0000313" key="4">
    <source>
        <dbReference type="Proteomes" id="UP001515480"/>
    </source>
</evidence>
<evidence type="ECO:0000256" key="2">
    <source>
        <dbReference type="SAM" id="MobiDB-lite"/>
    </source>
</evidence>
<accession>A0AB34JH32</accession>
<evidence type="ECO:0000256" key="1">
    <source>
        <dbReference type="SAM" id="Coils"/>
    </source>
</evidence>
<feature type="coiled-coil region" evidence="1">
    <location>
        <begin position="495"/>
        <end position="522"/>
    </location>
</feature>
<feature type="compositionally biased region" description="Pro residues" evidence="2">
    <location>
        <begin position="450"/>
        <end position="464"/>
    </location>
</feature>
<organism evidence="3 4">
    <name type="scientific">Prymnesium parvum</name>
    <name type="common">Toxic golden alga</name>
    <dbReference type="NCBI Taxonomy" id="97485"/>
    <lineage>
        <taxon>Eukaryota</taxon>
        <taxon>Haptista</taxon>
        <taxon>Haptophyta</taxon>
        <taxon>Prymnesiophyceae</taxon>
        <taxon>Prymnesiales</taxon>
        <taxon>Prymnesiaceae</taxon>
        <taxon>Prymnesium</taxon>
    </lineage>
</organism>
<feature type="coiled-coil region" evidence="1">
    <location>
        <begin position="113"/>
        <end position="341"/>
    </location>
</feature>
<sequence>MGPIAISFITEHDEPLKSGFLPTPLQIPPHPGSASLPLAHRYSPLCRRVDSPGGMGVRELQALAAEAKAVSYETDAPTPAIEPALAKRIQSVRATVVNSTDTNSHAARTVAVMDDLEKALHERTAEFERIRRNYAGLHSICEEYHQQLEELREQAASGGEPEEMRRLKVENHRIPELEARARELSGRAEAAEAALAGVKAELAAASSALQEAAAEKKKLQQVVRAGQQAATHGGEELRALQQALQQAQQEVSRYKAGAAAAEASLKGIEMAAREDRRARRLLEEELEKVRRAADDGGRAAAASSAQLAMLQKQVDESNETMSRLQLEAKSATEQLAAERASWEEALAAQKQAADEAWAAAAAAKAEASRGTADLEAELERSKQAEVRMASRVMQLEEERDHVATLKQEVERLQREWAEVDKRAMQLEKERNAANEELQIQRELYRNRPTEPAPAPAPPPPPPKSMLPSVGEMQVQALRNELEGWQLVAEETKVHKERTESELATAYKTIKKLKDQLAALKSADVGAGKRVDTRFEACAPVDEQASASKIPTERSSAMPPLRDASASFSSRPTIDAANRK</sequence>
<gene>
    <name evidence="3" type="ORF">AB1Y20_022290</name>
</gene>
<evidence type="ECO:0008006" key="5">
    <source>
        <dbReference type="Google" id="ProtNLM"/>
    </source>
</evidence>
<name>A0AB34JH32_PRYPA</name>
<protein>
    <recommendedName>
        <fullName evidence="5">Centrosomal protein of 162 kDa</fullName>
    </recommendedName>
</protein>
<keyword evidence="1" id="KW-0175">Coiled coil</keyword>
<feature type="compositionally biased region" description="Polar residues" evidence="2">
    <location>
        <begin position="544"/>
        <end position="554"/>
    </location>
</feature>
<dbReference type="EMBL" id="JBGBPQ010000008">
    <property type="protein sequence ID" value="KAL1520721.1"/>
    <property type="molecule type" value="Genomic_DNA"/>
</dbReference>
<dbReference type="Proteomes" id="UP001515480">
    <property type="component" value="Unassembled WGS sequence"/>
</dbReference>
<reference evidence="3 4" key="1">
    <citation type="journal article" date="2024" name="Science">
        <title>Giant polyketide synthase enzymes in the biosynthesis of giant marine polyether toxins.</title>
        <authorList>
            <person name="Fallon T.R."/>
            <person name="Shende V.V."/>
            <person name="Wierzbicki I.H."/>
            <person name="Pendleton A.L."/>
            <person name="Watervoot N.F."/>
            <person name="Auber R.P."/>
            <person name="Gonzalez D.J."/>
            <person name="Wisecaver J.H."/>
            <person name="Moore B.S."/>
        </authorList>
    </citation>
    <scope>NUCLEOTIDE SEQUENCE [LARGE SCALE GENOMIC DNA]</scope>
    <source>
        <strain evidence="3 4">12B1</strain>
    </source>
</reference>